<sequence>MQFTTKGDEKETAPPKITVKCVVQRESRGHTPSLWRCPVPWPATRGREELRGTLLVSVEI</sequence>
<protein>
    <submittedName>
        <fullName evidence="1">Uncharacterized protein</fullName>
    </submittedName>
</protein>
<name>A0A5B7E4N3_PORTR</name>
<evidence type="ECO:0000313" key="1">
    <source>
        <dbReference type="EMBL" id="MPC27714.1"/>
    </source>
</evidence>
<organism evidence="1 2">
    <name type="scientific">Portunus trituberculatus</name>
    <name type="common">Swimming crab</name>
    <name type="synonym">Neptunus trituberculatus</name>
    <dbReference type="NCBI Taxonomy" id="210409"/>
    <lineage>
        <taxon>Eukaryota</taxon>
        <taxon>Metazoa</taxon>
        <taxon>Ecdysozoa</taxon>
        <taxon>Arthropoda</taxon>
        <taxon>Crustacea</taxon>
        <taxon>Multicrustacea</taxon>
        <taxon>Malacostraca</taxon>
        <taxon>Eumalacostraca</taxon>
        <taxon>Eucarida</taxon>
        <taxon>Decapoda</taxon>
        <taxon>Pleocyemata</taxon>
        <taxon>Brachyura</taxon>
        <taxon>Eubrachyura</taxon>
        <taxon>Portunoidea</taxon>
        <taxon>Portunidae</taxon>
        <taxon>Portuninae</taxon>
        <taxon>Portunus</taxon>
    </lineage>
</organism>
<proteinExistence type="predicted"/>
<dbReference type="Proteomes" id="UP000324222">
    <property type="component" value="Unassembled WGS sequence"/>
</dbReference>
<dbReference type="AlphaFoldDB" id="A0A5B7E4N3"/>
<dbReference type="EMBL" id="VSRR010001793">
    <property type="protein sequence ID" value="MPC27714.1"/>
    <property type="molecule type" value="Genomic_DNA"/>
</dbReference>
<evidence type="ECO:0000313" key="2">
    <source>
        <dbReference type="Proteomes" id="UP000324222"/>
    </source>
</evidence>
<accession>A0A5B7E4N3</accession>
<keyword evidence="2" id="KW-1185">Reference proteome</keyword>
<reference evidence="1 2" key="1">
    <citation type="submission" date="2019-05" db="EMBL/GenBank/DDBJ databases">
        <title>Another draft genome of Portunus trituberculatus and its Hox gene families provides insights of decapod evolution.</title>
        <authorList>
            <person name="Jeong J.-H."/>
            <person name="Song I."/>
            <person name="Kim S."/>
            <person name="Choi T."/>
            <person name="Kim D."/>
            <person name="Ryu S."/>
            <person name="Kim W."/>
        </authorList>
    </citation>
    <scope>NUCLEOTIDE SEQUENCE [LARGE SCALE GENOMIC DNA]</scope>
    <source>
        <tissue evidence="1">Muscle</tissue>
    </source>
</reference>
<comment type="caution">
    <text evidence="1">The sequence shown here is derived from an EMBL/GenBank/DDBJ whole genome shotgun (WGS) entry which is preliminary data.</text>
</comment>
<gene>
    <name evidence="1" type="ORF">E2C01_020893</name>
</gene>